<evidence type="ECO:0000256" key="1">
    <source>
        <dbReference type="ARBA" id="ARBA00005595"/>
    </source>
</evidence>
<sequence length="86" mass="9843">MFEMPFNIWCGGCSSMIAKGVMFHAEKKQVGNYFPQRTPEYLVISGAQKKVEEFDTEDAEIMLSLSMKREASYQINSIVLNTKKKI</sequence>
<accession>A0AAD5DF37</accession>
<dbReference type="InterPro" id="IPR007590">
    <property type="entry name" value="Saf4/Yju2"/>
</dbReference>
<comment type="caution">
    <text evidence="2">The sequence shown here is derived from an EMBL/GenBank/DDBJ whole genome shotgun (WGS) entry which is preliminary data.</text>
</comment>
<protein>
    <submittedName>
        <fullName evidence="2">Uncharacterized protein</fullName>
    </submittedName>
</protein>
<dbReference type="Pfam" id="PF04502">
    <property type="entry name" value="Saf4_Yju2"/>
    <property type="match status" value="1"/>
</dbReference>
<organism evidence="2 3">
    <name type="scientific">Ambrosia artemisiifolia</name>
    <name type="common">Common ragweed</name>
    <dbReference type="NCBI Taxonomy" id="4212"/>
    <lineage>
        <taxon>Eukaryota</taxon>
        <taxon>Viridiplantae</taxon>
        <taxon>Streptophyta</taxon>
        <taxon>Embryophyta</taxon>
        <taxon>Tracheophyta</taxon>
        <taxon>Spermatophyta</taxon>
        <taxon>Magnoliopsida</taxon>
        <taxon>eudicotyledons</taxon>
        <taxon>Gunneridae</taxon>
        <taxon>Pentapetalae</taxon>
        <taxon>asterids</taxon>
        <taxon>campanulids</taxon>
        <taxon>Asterales</taxon>
        <taxon>Asteraceae</taxon>
        <taxon>Asteroideae</taxon>
        <taxon>Heliantheae alliance</taxon>
        <taxon>Heliantheae</taxon>
        <taxon>Ambrosia</taxon>
    </lineage>
</organism>
<dbReference type="PANTHER" id="PTHR12111:SF2">
    <property type="entry name" value="SPLICING FACTOR YJU2B-RELATED"/>
    <property type="match status" value="1"/>
</dbReference>
<dbReference type="Proteomes" id="UP001206925">
    <property type="component" value="Unassembled WGS sequence"/>
</dbReference>
<keyword evidence="3" id="KW-1185">Reference proteome</keyword>
<dbReference type="GO" id="GO:0071014">
    <property type="term" value="C:post-mRNA release spliceosomal complex"/>
    <property type="evidence" value="ECO:0007669"/>
    <property type="project" value="TreeGrafter"/>
</dbReference>
<proteinExistence type="inferred from homology"/>
<reference evidence="2" key="1">
    <citation type="submission" date="2022-06" db="EMBL/GenBank/DDBJ databases">
        <title>Uncovering the hologenomic basis of an extraordinary plant invasion.</title>
        <authorList>
            <person name="Bieker V.C."/>
            <person name="Martin M.D."/>
            <person name="Gilbert T."/>
            <person name="Hodgins K."/>
            <person name="Battlay P."/>
            <person name="Petersen B."/>
            <person name="Wilson J."/>
        </authorList>
    </citation>
    <scope>NUCLEOTIDE SEQUENCE</scope>
    <source>
        <strain evidence="2">AA19_3_7</strain>
        <tissue evidence="2">Leaf</tissue>
    </source>
</reference>
<evidence type="ECO:0000313" key="2">
    <source>
        <dbReference type="EMBL" id="KAI7757536.1"/>
    </source>
</evidence>
<evidence type="ECO:0000313" key="3">
    <source>
        <dbReference type="Proteomes" id="UP001206925"/>
    </source>
</evidence>
<dbReference type="AlphaFoldDB" id="A0AAD5DF37"/>
<dbReference type="GO" id="GO:0005684">
    <property type="term" value="C:U2-type spliceosomal complex"/>
    <property type="evidence" value="ECO:0007669"/>
    <property type="project" value="TreeGrafter"/>
</dbReference>
<gene>
    <name evidence="2" type="ORF">M8C21_017082</name>
</gene>
<dbReference type="EMBL" id="JAMZMK010000105">
    <property type="protein sequence ID" value="KAI7757536.1"/>
    <property type="molecule type" value="Genomic_DNA"/>
</dbReference>
<dbReference type="GO" id="GO:0000398">
    <property type="term" value="P:mRNA splicing, via spliceosome"/>
    <property type="evidence" value="ECO:0007669"/>
    <property type="project" value="InterPro"/>
</dbReference>
<dbReference type="PANTHER" id="PTHR12111">
    <property type="entry name" value="SPLICING FACTOR YJU2"/>
    <property type="match status" value="1"/>
</dbReference>
<comment type="similarity">
    <text evidence="1">Belongs to the CWC16 family.</text>
</comment>
<name>A0AAD5DF37_AMBAR</name>